<reference evidence="1 2" key="1">
    <citation type="submission" date="2021-08" db="EMBL/GenBank/DDBJ databases">
        <authorList>
            <person name="Tuo L."/>
        </authorList>
    </citation>
    <scope>NUCLEOTIDE SEQUENCE [LARGE SCALE GENOMIC DNA]</scope>
    <source>
        <strain evidence="1 2">JCM 31229</strain>
    </source>
</reference>
<dbReference type="Proteomes" id="UP000706039">
    <property type="component" value="Unassembled WGS sequence"/>
</dbReference>
<comment type="caution">
    <text evidence="1">The sequence shown here is derived from an EMBL/GenBank/DDBJ whole genome shotgun (WGS) entry which is preliminary data.</text>
</comment>
<accession>A0ABS7PR19</accession>
<protein>
    <submittedName>
        <fullName evidence="1">Uncharacterized protein</fullName>
    </submittedName>
</protein>
<name>A0ABS7PR19_9SPHN</name>
<gene>
    <name evidence="1" type="ORF">K7G82_15775</name>
</gene>
<organism evidence="1 2">
    <name type="scientific">Sphingomonas colocasiae</name>
    <dbReference type="NCBI Taxonomy" id="1848973"/>
    <lineage>
        <taxon>Bacteria</taxon>
        <taxon>Pseudomonadati</taxon>
        <taxon>Pseudomonadota</taxon>
        <taxon>Alphaproteobacteria</taxon>
        <taxon>Sphingomonadales</taxon>
        <taxon>Sphingomonadaceae</taxon>
        <taxon>Sphingomonas</taxon>
    </lineage>
</organism>
<proteinExistence type="predicted"/>
<evidence type="ECO:0000313" key="1">
    <source>
        <dbReference type="EMBL" id="MBY8823764.1"/>
    </source>
</evidence>
<evidence type="ECO:0000313" key="2">
    <source>
        <dbReference type="Proteomes" id="UP000706039"/>
    </source>
</evidence>
<dbReference type="EMBL" id="JAINVV010000007">
    <property type="protein sequence ID" value="MBY8823764.1"/>
    <property type="molecule type" value="Genomic_DNA"/>
</dbReference>
<sequence length="51" mass="5870">MPSSNSSERRSLADYPASLQSAAHALWGDDFWGRYQPRPVKKPDPKKRARR</sequence>
<dbReference type="RefSeq" id="WP_222990874.1">
    <property type="nucleotide sequence ID" value="NZ_JAINVV010000007.1"/>
</dbReference>
<keyword evidence="2" id="KW-1185">Reference proteome</keyword>